<organism evidence="1 2">
    <name type="scientific">Enterovibrio norvegicus</name>
    <dbReference type="NCBI Taxonomy" id="188144"/>
    <lineage>
        <taxon>Bacteria</taxon>
        <taxon>Pseudomonadati</taxon>
        <taxon>Pseudomonadota</taxon>
        <taxon>Gammaproteobacteria</taxon>
        <taxon>Vibrionales</taxon>
        <taxon>Vibrionaceae</taxon>
        <taxon>Enterovibrio</taxon>
    </lineage>
</organism>
<evidence type="ECO:0000313" key="1">
    <source>
        <dbReference type="EMBL" id="PMN91113.1"/>
    </source>
</evidence>
<protein>
    <submittedName>
        <fullName evidence="1">Uncharacterized protein</fullName>
    </submittedName>
</protein>
<name>A0A2N7L9L7_9GAMM</name>
<comment type="caution">
    <text evidence="1">The sequence shown here is derived from an EMBL/GenBank/DDBJ whole genome shotgun (WGS) entry which is preliminary data.</text>
</comment>
<proteinExistence type="predicted"/>
<accession>A0A2N7L9L7</accession>
<reference evidence="2" key="1">
    <citation type="submission" date="2016-07" db="EMBL/GenBank/DDBJ databases">
        <title>Nontailed viruses are major unrecognized killers of bacteria in the ocean.</title>
        <authorList>
            <person name="Kauffman K."/>
            <person name="Hussain F."/>
            <person name="Yang J."/>
            <person name="Arevalo P."/>
            <person name="Brown J."/>
            <person name="Cutler M."/>
            <person name="Kelly L."/>
            <person name="Polz M.F."/>
        </authorList>
    </citation>
    <scope>NUCLEOTIDE SEQUENCE [LARGE SCALE GENOMIC DNA]</scope>
    <source>
        <strain evidence="2">10N.261.45.A10</strain>
    </source>
</reference>
<evidence type="ECO:0000313" key="2">
    <source>
        <dbReference type="Proteomes" id="UP000235387"/>
    </source>
</evidence>
<gene>
    <name evidence="1" type="ORF">BCT23_18565</name>
</gene>
<dbReference type="EMBL" id="MDAL01000024">
    <property type="protein sequence ID" value="PMN91113.1"/>
    <property type="molecule type" value="Genomic_DNA"/>
</dbReference>
<dbReference type="AlphaFoldDB" id="A0A2N7L9L7"/>
<sequence length="64" mass="7165">MRGRNAFFAANADEKACFGAHEARGERREARGEKRIRKESGKAKRAEALSVCVRCLHSLFTLTV</sequence>
<dbReference type="Proteomes" id="UP000235387">
    <property type="component" value="Unassembled WGS sequence"/>
</dbReference>